<keyword evidence="3" id="KW-1185">Reference proteome</keyword>
<gene>
    <name evidence="2" type="ORF">CPELLU_LOCUS12821</name>
</gene>
<comment type="caution">
    <text evidence="2">The sequence shown here is derived from an EMBL/GenBank/DDBJ whole genome shotgun (WGS) entry which is preliminary data.</text>
</comment>
<accession>A0A9N9I400</accession>
<dbReference type="AlphaFoldDB" id="A0A9N9I400"/>
<evidence type="ECO:0000313" key="3">
    <source>
        <dbReference type="Proteomes" id="UP000789759"/>
    </source>
</evidence>
<sequence>MSPTTNNNDTALDNDSSNDIDKNYDTKIDDTFQQDINTMTLRTTTPTAKLPVTHQQELNTLIMTPVTTNDPSNENANYDTKIDDVFRKQHTKNDNDILQKQYTKNDNSVFQ</sequence>
<feature type="region of interest" description="Disordered" evidence="1">
    <location>
        <begin position="1"/>
        <end position="23"/>
    </location>
</feature>
<evidence type="ECO:0000313" key="2">
    <source>
        <dbReference type="EMBL" id="CAG8719659.1"/>
    </source>
</evidence>
<reference evidence="2" key="1">
    <citation type="submission" date="2021-06" db="EMBL/GenBank/DDBJ databases">
        <authorList>
            <person name="Kallberg Y."/>
            <person name="Tangrot J."/>
            <person name="Rosling A."/>
        </authorList>
    </citation>
    <scope>NUCLEOTIDE SEQUENCE</scope>
    <source>
        <strain evidence="2">FL966</strain>
    </source>
</reference>
<organism evidence="2 3">
    <name type="scientific">Cetraspora pellucida</name>
    <dbReference type="NCBI Taxonomy" id="1433469"/>
    <lineage>
        <taxon>Eukaryota</taxon>
        <taxon>Fungi</taxon>
        <taxon>Fungi incertae sedis</taxon>
        <taxon>Mucoromycota</taxon>
        <taxon>Glomeromycotina</taxon>
        <taxon>Glomeromycetes</taxon>
        <taxon>Diversisporales</taxon>
        <taxon>Gigasporaceae</taxon>
        <taxon>Cetraspora</taxon>
    </lineage>
</organism>
<protein>
    <submittedName>
        <fullName evidence="2">8389_t:CDS:1</fullName>
    </submittedName>
</protein>
<dbReference type="Proteomes" id="UP000789759">
    <property type="component" value="Unassembled WGS sequence"/>
</dbReference>
<proteinExistence type="predicted"/>
<feature type="compositionally biased region" description="Low complexity" evidence="1">
    <location>
        <begin position="1"/>
        <end position="17"/>
    </location>
</feature>
<name>A0A9N9I400_9GLOM</name>
<evidence type="ECO:0000256" key="1">
    <source>
        <dbReference type="SAM" id="MobiDB-lite"/>
    </source>
</evidence>
<dbReference type="EMBL" id="CAJVQA010012809">
    <property type="protein sequence ID" value="CAG8719659.1"/>
    <property type="molecule type" value="Genomic_DNA"/>
</dbReference>